<keyword evidence="3" id="KW-1185">Reference proteome</keyword>
<dbReference type="PROSITE" id="PS51257">
    <property type="entry name" value="PROKAR_LIPOPROTEIN"/>
    <property type="match status" value="1"/>
</dbReference>
<evidence type="ECO:0008006" key="4">
    <source>
        <dbReference type="Google" id="ProtNLM"/>
    </source>
</evidence>
<gene>
    <name evidence="2" type="ORF">GCM10011584_32240</name>
</gene>
<name>A0ABQ2NG58_9ACTN</name>
<protein>
    <recommendedName>
        <fullName evidence="4">DUF3558 domain-containing protein</fullName>
    </recommendedName>
</protein>
<dbReference type="EMBL" id="BMNI01000012">
    <property type="protein sequence ID" value="GGO93470.1"/>
    <property type="molecule type" value="Genomic_DNA"/>
</dbReference>
<feature type="signal peptide" evidence="1">
    <location>
        <begin position="1"/>
        <end position="19"/>
    </location>
</feature>
<comment type="caution">
    <text evidence="2">The sequence shown here is derived from an EMBL/GenBank/DDBJ whole genome shotgun (WGS) entry which is preliminary data.</text>
</comment>
<reference evidence="3" key="1">
    <citation type="journal article" date="2019" name="Int. J. Syst. Evol. Microbiol.">
        <title>The Global Catalogue of Microorganisms (GCM) 10K type strain sequencing project: providing services to taxonomists for standard genome sequencing and annotation.</title>
        <authorList>
            <consortium name="The Broad Institute Genomics Platform"/>
            <consortium name="The Broad Institute Genome Sequencing Center for Infectious Disease"/>
            <person name="Wu L."/>
            <person name="Ma J."/>
        </authorList>
    </citation>
    <scope>NUCLEOTIDE SEQUENCE [LARGE SCALE GENOMIC DNA]</scope>
    <source>
        <strain evidence="3">CGMCC 4.7371</strain>
    </source>
</reference>
<sequence length="206" mass="20670">MLVRVPAALATALMGAVLAGCGGGTAAPPAPPKPTPLASYDGTVAQVGRAPFCSRVPDRAVLEAVGTKVTTSHYGNGQRLPGTEDVSHEYGCVFTGSDVVARGWVFVPPVTPARAAQLVTAARKVPGCRPVPAAKFGSPAVGTLCHGGGHATVTYRGLFGDAWLACSLAEPTTRPAAARAAAEKALVARAGIWCVRVATAASASAS</sequence>
<organism evidence="2 3">
    <name type="scientific">Nocardioides phosphati</name>
    <dbReference type="NCBI Taxonomy" id="1867775"/>
    <lineage>
        <taxon>Bacteria</taxon>
        <taxon>Bacillati</taxon>
        <taxon>Actinomycetota</taxon>
        <taxon>Actinomycetes</taxon>
        <taxon>Propionibacteriales</taxon>
        <taxon>Nocardioidaceae</taxon>
        <taxon>Nocardioides</taxon>
    </lineage>
</organism>
<proteinExistence type="predicted"/>
<keyword evidence="1" id="KW-0732">Signal</keyword>
<dbReference type="Proteomes" id="UP000655410">
    <property type="component" value="Unassembled WGS sequence"/>
</dbReference>
<evidence type="ECO:0000256" key="1">
    <source>
        <dbReference type="SAM" id="SignalP"/>
    </source>
</evidence>
<accession>A0ABQ2NG58</accession>
<evidence type="ECO:0000313" key="3">
    <source>
        <dbReference type="Proteomes" id="UP000655410"/>
    </source>
</evidence>
<evidence type="ECO:0000313" key="2">
    <source>
        <dbReference type="EMBL" id="GGO93470.1"/>
    </source>
</evidence>
<feature type="chain" id="PRO_5047285283" description="DUF3558 domain-containing protein" evidence="1">
    <location>
        <begin position="20"/>
        <end position="206"/>
    </location>
</feature>